<dbReference type="GO" id="GO:0016779">
    <property type="term" value="F:nucleotidyltransferase activity"/>
    <property type="evidence" value="ECO:0007669"/>
    <property type="project" value="UniProtKB-KW"/>
</dbReference>
<evidence type="ECO:0000313" key="9">
    <source>
        <dbReference type="Ensembl" id="ENSAMXP00005043879.1"/>
    </source>
</evidence>
<dbReference type="Ensembl" id="ENSAMXT00005047693.1">
    <property type="protein sequence ID" value="ENSAMXP00005043879.1"/>
    <property type="gene ID" value="ENSAMXG00005020409.1"/>
</dbReference>
<dbReference type="PANTHER" id="PTHR10339:SF27">
    <property type="entry name" value="NAD(P)(+)--ARGININE ADP-RIBOSYLTRANSFERASE"/>
    <property type="match status" value="1"/>
</dbReference>
<dbReference type="SUPFAM" id="SSF56399">
    <property type="entry name" value="ADP-ribosylation"/>
    <property type="match status" value="1"/>
</dbReference>
<keyword evidence="8" id="KW-1133">Transmembrane helix</keyword>
<keyword evidence="8" id="KW-0812">Transmembrane</keyword>
<evidence type="ECO:0000256" key="6">
    <source>
        <dbReference type="ARBA" id="ARBA00047597"/>
    </source>
</evidence>
<evidence type="ECO:0000256" key="7">
    <source>
        <dbReference type="RuleBase" id="RU361228"/>
    </source>
</evidence>
<sequence length="298" mass="33777">MLQKSFLRHAERNCRVTSSYLLLQFLLFVCWFVTLTALTVTGCISTVQYHISTVQLLLCVLLLCVLCTLGKVYPLDLAFNSVDDAFEGCSKNMSDYISTKCLEYEKKHTPGFLNAWTNALNNAVRDKLNINQSAAIYLYTQDKSQNPGCSYNEFNNACRDGKKAYLSGEFKFYTLYYFLTEAVQALKSLKHLCVTVYRRTNYIYGTVVPKQRIRFGTFTSTSLINNISHFGNVSCFKIKTCFGAKLGRYSALQHEQEVLIPPYENFSITKINTKGSLVKAICSTVYELESKSSAVKPM</sequence>
<comment type="catalytic activity">
    <reaction evidence="6 7">
        <text>L-arginyl-[protein] + NAD(+) = N(omega)-(ADP-D-ribosyl)-L-arginyl-[protein] + nicotinamide + H(+)</text>
        <dbReference type="Rhea" id="RHEA:19149"/>
        <dbReference type="Rhea" id="RHEA-COMP:10532"/>
        <dbReference type="Rhea" id="RHEA-COMP:15087"/>
        <dbReference type="ChEBI" id="CHEBI:15378"/>
        <dbReference type="ChEBI" id="CHEBI:17154"/>
        <dbReference type="ChEBI" id="CHEBI:29965"/>
        <dbReference type="ChEBI" id="CHEBI:57540"/>
        <dbReference type="ChEBI" id="CHEBI:142554"/>
        <dbReference type="EC" id="2.4.2.31"/>
    </reaction>
</comment>
<dbReference type="PANTHER" id="PTHR10339">
    <property type="entry name" value="ADP-RIBOSYLTRANSFERASE"/>
    <property type="match status" value="1"/>
</dbReference>
<evidence type="ECO:0000256" key="2">
    <source>
        <dbReference type="ARBA" id="ARBA00022676"/>
    </source>
</evidence>
<keyword evidence="7" id="KW-0520">NAD</keyword>
<keyword evidence="3 7" id="KW-0808">Transferase</keyword>
<feature type="transmembrane region" description="Helical" evidence="8">
    <location>
        <begin position="47"/>
        <end position="69"/>
    </location>
</feature>
<feature type="transmembrane region" description="Helical" evidence="8">
    <location>
        <begin position="21"/>
        <end position="41"/>
    </location>
</feature>
<keyword evidence="5 7" id="KW-0521">NADP</keyword>
<dbReference type="Gene3D" id="3.90.176.10">
    <property type="entry name" value="Toxin ADP-ribosyltransferase, Chain A, domain 1"/>
    <property type="match status" value="1"/>
</dbReference>
<reference evidence="9" key="1">
    <citation type="submission" date="2025-08" db="UniProtKB">
        <authorList>
            <consortium name="Ensembl"/>
        </authorList>
    </citation>
    <scope>IDENTIFICATION</scope>
</reference>
<comment type="similarity">
    <text evidence="1 7">Belongs to the Arg-specific ADP-ribosyltransferase family.</text>
</comment>
<dbReference type="EC" id="2.4.2.31" evidence="7"/>
<dbReference type="PRINTS" id="PR00970">
    <property type="entry name" value="RIBTRNSFRASE"/>
</dbReference>
<evidence type="ECO:0000256" key="8">
    <source>
        <dbReference type="SAM" id="Phobius"/>
    </source>
</evidence>
<keyword evidence="4" id="KW-0548">Nucleotidyltransferase</keyword>
<organism evidence="9 10">
    <name type="scientific">Astyanax mexicanus</name>
    <name type="common">Blind cave fish</name>
    <name type="synonym">Astyanax fasciatus mexicanus</name>
    <dbReference type="NCBI Taxonomy" id="7994"/>
    <lineage>
        <taxon>Eukaryota</taxon>
        <taxon>Metazoa</taxon>
        <taxon>Chordata</taxon>
        <taxon>Craniata</taxon>
        <taxon>Vertebrata</taxon>
        <taxon>Euteleostomi</taxon>
        <taxon>Actinopterygii</taxon>
        <taxon>Neopterygii</taxon>
        <taxon>Teleostei</taxon>
        <taxon>Ostariophysi</taxon>
        <taxon>Characiformes</taxon>
        <taxon>Characoidei</taxon>
        <taxon>Acestrorhamphidae</taxon>
        <taxon>Acestrorhamphinae</taxon>
        <taxon>Astyanax</taxon>
    </lineage>
</organism>
<dbReference type="Proteomes" id="UP000694621">
    <property type="component" value="Unplaced"/>
</dbReference>
<dbReference type="GO" id="GO:0003950">
    <property type="term" value="F:NAD+ poly-ADP-ribosyltransferase activity"/>
    <property type="evidence" value="ECO:0007669"/>
    <property type="project" value="TreeGrafter"/>
</dbReference>
<name>A0A8B9KXY6_ASTMX</name>
<evidence type="ECO:0000256" key="4">
    <source>
        <dbReference type="ARBA" id="ARBA00022695"/>
    </source>
</evidence>
<dbReference type="Pfam" id="PF01129">
    <property type="entry name" value="ART"/>
    <property type="match status" value="1"/>
</dbReference>
<protein>
    <recommendedName>
        <fullName evidence="7">NAD(P)(+)--arginine ADP-ribosyltransferase</fullName>
        <ecNumber evidence="7">2.4.2.31</ecNumber>
    </recommendedName>
    <alternativeName>
        <fullName evidence="7">Mono(ADP-ribosyl)transferase</fullName>
    </alternativeName>
</protein>
<dbReference type="GO" id="GO:0106274">
    <property type="term" value="F:NAD+-protein-arginine ADP-ribosyltransferase activity"/>
    <property type="evidence" value="ECO:0007669"/>
    <property type="project" value="UniProtKB-EC"/>
</dbReference>
<proteinExistence type="inferred from homology"/>
<evidence type="ECO:0000313" key="10">
    <source>
        <dbReference type="Proteomes" id="UP000694621"/>
    </source>
</evidence>
<keyword evidence="8" id="KW-0472">Membrane</keyword>
<dbReference type="InterPro" id="IPR000768">
    <property type="entry name" value="ART"/>
</dbReference>
<dbReference type="AlphaFoldDB" id="A0A8B9KXY6"/>
<dbReference type="PROSITE" id="PS51996">
    <property type="entry name" value="TR_MART"/>
    <property type="match status" value="1"/>
</dbReference>
<evidence type="ECO:0000256" key="1">
    <source>
        <dbReference type="ARBA" id="ARBA00009558"/>
    </source>
</evidence>
<evidence type="ECO:0000256" key="5">
    <source>
        <dbReference type="ARBA" id="ARBA00022857"/>
    </source>
</evidence>
<accession>A0A8B9KXY6</accession>
<evidence type="ECO:0000256" key="3">
    <source>
        <dbReference type="ARBA" id="ARBA00022679"/>
    </source>
</evidence>
<dbReference type="InterPro" id="IPR050999">
    <property type="entry name" value="ADP-ribosyltransferase_ARG"/>
</dbReference>
<keyword evidence="2 7" id="KW-0328">Glycosyltransferase</keyword>